<dbReference type="Pfam" id="PF13374">
    <property type="entry name" value="TPR_10"/>
    <property type="match status" value="1"/>
</dbReference>
<dbReference type="Proteomes" id="UP000262882">
    <property type="component" value="Unassembled WGS sequence"/>
</dbReference>
<dbReference type="OrthoDB" id="5521887at2"/>
<dbReference type="PRINTS" id="PR00364">
    <property type="entry name" value="DISEASERSIST"/>
</dbReference>
<evidence type="ECO:0008006" key="3">
    <source>
        <dbReference type="Google" id="ProtNLM"/>
    </source>
</evidence>
<keyword evidence="2" id="KW-1185">Reference proteome</keyword>
<dbReference type="PANTHER" id="PTHR47691">
    <property type="entry name" value="REGULATOR-RELATED"/>
    <property type="match status" value="1"/>
</dbReference>
<dbReference type="Gene3D" id="3.40.50.300">
    <property type="entry name" value="P-loop containing nucleotide triphosphate hydrolases"/>
    <property type="match status" value="1"/>
</dbReference>
<dbReference type="PANTHER" id="PTHR47691:SF3">
    <property type="entry name" value="HTH-TYPE TRANSCRIPTIONAL REGULATOR RV0890C-RELATED"/>
    <property type="match status" value="1"/>
</dbReference>
<dbReference type="SUPFAM" id="SSF52540">
    <property type="entry name" value="P-loop containing nucleoside triphosphate hydrolases"/>
    <property type="match status" value="1"/>
</dbReference>
<dbReference type="SMART" id="SM00028">
    <property type="entry name" value="TPR"/>
    <property type="match status" value="6"/>
</dbReference>
<dbReference type="InterPro" id="IPR027417">
    <property type="entry name" value="P-loop_NTPase"/>
</dbReference>
<dbReference type="SUPFAM" id="SSF48452">
    <property type="entry name" value="TPR-like"/>
    <property type="match status" value="2"/>
</dbReference>
<name>A0A372GHH6_9ACTN</name>
<evidence type="ECO:0000313" key="2">
    <source>
        <dbReference type="Proteomes" id="UP000262882"/>
    </source>
</evidence>
<evidence type="ECO:0000313" key="1">
    <source>
        <dbReference type="EMBL" id="RFS84828.1"/>
    </source>
</evidence>
<dbReference type="Gene3D" id="1.25.40.10">
    <property type="entry name" value="Tetratricopeptide repeat domain"/>
    <property type="match status" value="2"/>
</dbReference>
<reference evidence="1 2" key="1">
    <citation type="submission" date="2018-08" db="EMBL/GenBank/DDBJ databases">
        <title>Actinomadura spongicola sp. nov., isolated from marine sponge Leucetta chagosensis.</title>
        <authorList>
            <person name="Li L."/>
            <person name="Lin H.W."/>
        </authorList>
    </citation>
    <scope>NUCLEOTIDE SEQUENCE [LARGE SCALE GENOMIC DNA]</scope>
    <source>
        <strain evidence="1 2">LHW52907</strain>
    </source>
</reference>
<dbReference type="EMBL" id="QVNQ01000004">
    <property type="protein sequence ID" value="RFS84828.1"/>
    <property type="molecule type" value="Genomic_DNA"/>
</dbReference>
<gene>
    <name evidence="1" type="ORF">D0T12_15010</name>
</gene>
<comment type="caution">
    <text evidence="1">The sequence shown here is derived from an EMBL/GenBank/DDBJ whole genome shotgun (WGS) entry which is preliminary data.</text>
</comment>
<sequence>MPQGQLGDAGDGTRSTMSGRAGDVVQARDISGDIHFHYGRGTHAPPWQLPRGVRVFVNRLADQERLDELITARRDGRDTGTVAYLIAGTAGVGKTSLALHWAHRIRDEFPDGQLYVDLRGYDPGVPVTPGQALERFLIALGVPASAVPNDVEAKSSLYRSILADRRTLVILDNAGTAAQVRPLIPGTGPSLAIVTSRGRLSGLLVRDGAQRTILGTLTEDESVELLTKTTAGYRSGDDPADLAELARLCAHLPLALRIAAERAAARPGMPLSELIADLRDESSLWDALSTGDEDDADAVRTVFAWSYRALPDNAARLFCLLGLHPGGEFGETAARALAGPEDDRVRTSLDVLVGAYLLENGGSGRYRFHDLLRAYAVDRARSEITQEEQLAAVERVCSWYLHCAYQCVLSLAHDTTLLFTVEPSPDVPGPPFAGREQAARWYEEERTNLAGAVRAATETGRLELAWKLAVVLERLYATYNHCQDWWDTSLVGLDAARALDHREAEAALCDGLGRLCRMTLQLDEAAHYHRRAIAIHRERGDRLSTVKVLNGLGWVDLFAHRPDQARAELEEALSIVEGLDHPRWSAIVRYSLGYAFLQLDRPDDAHDLLTKSLATFRELNDRLYESMVLTGLSLLRRRRGEPSEALSAAAEAVTIAREMDNPLWEGTALLYLGKAQSAAGLPSEALVSTQRAAVIFRRDGDPSREAMALDGTGRAYRALGRPSEAADFHRRAAAVHRQVGDRWKRAKSLAHLADALTAAQRAGGDGGDEAAPLRREALELLDGFDDVRSAALKAEIIAAGGTDQGPRSSRSSE</sequence>
<dbReference type="InterPro" id="IPR011990">
    <property type="entry name" value="TPR-like_helical_dom_sf"/>
</dbReference>
<dbReference type="InterPro" id="IPR019734">
    <property type="entry name" value="TPR_rpt"/>
</dbReference>
<organism evidence="1 2">
    <name type="scientific">Actinomadura spongiicola</name>
    <dbReference type="NCBI Taxonomy" id="2303421"/>
    <lineage>
        <taxon>Bacteria</taxon>
        <taxon>Bacillati</taxon>
        <taxon>Actinomycetota</taxon>
        <taxon>Actinomycetes</taxon>
        <taxon>Streptosporangiales</taxon>
        <taxon>Thermomonosporaceae</taxon>
        <taxon>Actinomadura</taxon>
    </lineage>
</organism>
<dbReference type="Pfam" id="PF13424">
    <property type="entry name" value="TPR_12"/>
    <property type="match status" value="2"/>
</dbReference>
<proteinExistence type="predicted"/>
<accession>A0A372GHH6</accession>
<protein>
    <recommendedName>
        <fullName evidence="3">NB-ARC domain-containing protein</fullName>
    </recommendedName>
</protein>
<dbReference type="AlphaFoldDB" id="A0A372GHH6"/>
<dbReference type="RefSeq" id="WP_117400167.1">
    <property type="nucleotide sequence ID" value="NZ_QVNQ01000004.1"/>
</dbReference>